<proteinExistence type="predicted"/>
<protein>
    <recommendedName>
        <fullName evidence="3 4">mRNA 3'-end-processing protein RNA14</fullName>
    </recommendedName>
</protein>
<dbReference type="InterPro" id="IPR008847">
    <property type="entry name" value="Suf"/>
</dbReference>
<dbReference type="SMART" id="SM00386">
    <property type="entry name" value="HAT"/>
    <property type="match status" value="6"/>
</dbReference>
<dbReference type="VEuPathDB" id="FungiDB:SCODWIG_02402"/>
<comment type="function">
    <text evidence="4">Component of the cleavage factor IA (CFIA) complex, which is involved in the endonucleolytic cleavage during polyadenylation-dependent pre-mRNA 3'-end formation.</text>
</comment>
<evidence type="ECO:0000256" key="3">
    <source>
        <dbReference type="ARBA" id="ARBA00026188"/>
    </source>
</evidence>
<evidence type="ECO:0000313" key="7">
    <source>
        <dbReference type="Proteomes" id="UP000262825"/>
    </source>
</evidence>
<evidence type="ECO:0000259" key="5">
    <source>
        <dbReference type="Pfam" id="PF05843"/>
    </source>
</evidence>
<keyword evidence="2 4" id="KW-0539">Nucleus</keyword>
<reference evidence="7" key="1">
    <citation type="submission" date="2018-06" db="EMBL/GenBank/DDBJ databases">
        <authorList>
            <person name="Guldener U."/>
        </authorList>
    </citation>
    <scope>NUCLEOTIDE SEQUENCE [LARGE SCALE GENOMIC DNA]</scope>
    <source>
        <strain evidence="7">UTAD17</strain>
    </source>
</reference>
<dbReference type="PANTHER" id="PTHR19980:SF0">
    <property type="entry name" value="CLEAVAGE STIMULATION FACTOR SUBUNIT 3"/>
    <property type="match status" value="1"/>
</dbReference>
<keyword evidence="1" id="KW-0677">Repeat</keyword>
<dbReference type="InterPro" id="IPR003107">
    <property type="entry name" value="HAT"/>
</dbReference>
<dbReference type="AlphaFoldDB" id="A0A376B7N5"/>
<evidence type="ECO:0000313" key="6">
    <source>
        <dbReference type="EMBL" id="SSD60641.1"/>
    </source>
</evidence>
<dbReference type="SUPFAM" id="SSF48452">
    <property type="entry name" value="TPR-like"/>
    <property type="match status" value="2"/>
</dbReference>
<organism evidence="6 7">
    <name type="scientific">Saccharomycodes ludwigii</name>
    <dbReference type="NCBI Taxonomy" id="36035"/>
    <lineage>
        <taxon>Eukaryota</taxon>
        <taxon>Fungi</taxon>
        <taxon>Dikarya</taxon>
        <taxon>Ascomycota</taxon>
        <taxon>Saccharomycotina</taxon>
        <taxon>Saccharomycetes</taxon>
        <taxon>Saccharomycodales</taxon>
        <taxon>Saccharomycodaceae</taxon>
        <taxon>Saccharomycodes</taxon>
    </lineage>
</organism>
<dbReference type="GO" id="GO:0180010">
    <property type="term" value="P:co-transcriptional mRNA 3'-end processing, cleavage and polyadenylation pathway"/>
    <property type="evidence" value="ECO:0007669"/>
    <property type="project" value="UniProtKB-UniRule"/>
</dbReference>
<dbReference type="Gene3D" id="1.25.40.1040">
    <property type="match status" value="2"/>
</dbReference>
<gene>
    <name evidence="6" type="ORF">SCODWIG_02402</name>
</gene>
<dbReference type="GO" id="GO:0003729">
    <property type="term" value="F:mRNA binding"/>
    <property type="evidence" value="ECO:0007669"/>
    <property type="project" value="TreeGrafter"/>
</dbReference>
<dbReference type="EMBL" id="UFAJ01000409">
    <property type="protein sequence ID" value="SSD60641.1"/>
    <property type="molecule type" value="Genomic_DNA"/>
</dbReference>
<dbReference type="Proteomes" id="UP000262825">
    <property type="component" value="Unassembled WGS sequence"/>
</dbReference>
<dbReference type="GO" id="GO:0005634">
    <property type="term" value="C:nucleus"/>
    <property type="evidence" value="ECO:0007669"/>
    <property type="project" value="UniProtKB-SubCell"/>
</dbReference>
<evidence type="ECO:0000256" key="1">
    <source>
        <dbReference type="ARBA" id="ARBA00022737"/>
    </source>
</evidence>
<dbReference type="InterPro" id="IPR011990">
    <property type="entry name" value="TPR-like_helical_dom_sf"/>
</dbReference>
<dbReference type="GO" id="GO:0032991">
    <property type="term" value="C:protein-containing complex"/>
    <property type="evidence" value="ECO:0007669"/>
    <property type="project" value="UniProtKB-ARBA"/>
</dbReference>
<evidence type="ECO:0000256" key="2">
    <source>
        <dbReference type="ARBA" id="ARBA00023242"/>
    </source>
</evidence>
<comment type="subcellular location">
    <subcellularLocation>
        <location evidence="4">Nucleus</location>
    </subcellularLocation>
    <subcellularLocation>
        <location evidence="4">Cytoplasm</location>
    </subcellularLocation>
    <text evidence="4">Nucleus and/or cytoplasm.</text>
</comment>
<dbReference type="InterPro" id="IPR045243">
    <property type="entry name" value="Rna14-like"/>
</dbReference>
<evidence type="ECO:0000256" key="4">
    <source>
        <dbReference type="RuleBase" id="RU369035"/>
    </source>
</evidence>
<keyword evidence="4" id="KW-0963">Cytoplasm</keyword>
<dbReference type="PANTHER" id="PTHR19980">
    <property type="entry name" value="RNA CLEAVAGE STIMULATION FACTOR"/>
    <property type="match status" value="1"/>
</dbReference>
<dbReference type="Gene3D" id="6.10.250.1660">
    <property type="match status" value="1"/>
</dbReference>
<dbReference type="GO" id="GO:0005737">
    <property type="term" value="C:cytoplasm"/>
    <property type="evidence" value="ECO:0007669"/>
    <property type="project" value="UniProtKB-SubCell"/>
</dbReference>
<keyword evidence="4" id="KW-0507">mRNA processing</keyword>
<dbReference type="Pfam" id="PF05843">
    <property type="entry name" value="Suf"/>
    <property type="match status" value="1"/>
</dbReference>
<feature type="domain" description="Suppressor of forked" evidence="5">
    <location>
        <begin position="39"/>
        <end position="610"/>
    </location>
</feature>
<accession>A0A376B7N5</accession>
<name>A0A376B7N5_9ASCO</name>
<sequence length="745" mass="86224">MVTKNDFSTLEPFQLQLPTFNKLCQEASIITQSSEPPADEDIERIRQTFNYLMEKYPYYPMIWSNILQFELDLLKISQRESSPEMEGLLTKSLQYCNDISIWSKYLQYIKLKNNIVIGGEVARNIVIDGYQVILSQCVLCDVGFDNLCDQFIEDFLDFLLNQWKPINKYESSMRILKVRKVYKKILSVPHRGIEKLWSQYIGWEQEVDSLNCRKHISDLSPEYMKCRAGFMEWENKVFKKYFHYGNVTNRQENTRFPILSNKTNKSSNIQFWFDWIHWERNNSSENKDTTITHKRISYIYKQALKYTNLDSEEVWFAFADFVNATTNNSYNEAEILSNNDNGNTIPDNNIATTNTNTTPTAITINNNNNINESSSSNMSANNVSAGKPISLLEYAVIAVPTSRILRVKLSEFYELSKVGTEDHIKSVFEDGIQSLQHMINIVSNNGEGTLIQYKKHLTTLFCSYMYTMNRIEGLSGARKVFSKCRKLKQQLNYFIYLENAKIEYNAGVSNANTGTAFKVLELGLKIFSGDGNYIIEYLKFLIDHNQPSSDIKTIFENHCDKILDMKLREQLYLLMMNYEWKIGGDLNKVLKLSERYKECFIDVDSSATKETELFEMFKESRLMDMDLRGLMRASDGKNAITDEIFDNKANLEINNHVEKNGTSVSNKSYNEGENYNPLKDIKNGNALITDSNASIPSHQVIELPPEIAELLQMLPKSKYFPKIVLDPKKLVDYLNAKIDLSQQKH</sequence>
<keyword evidence="7" id="KW-1185">Reference proteome</keyword>